<keyword evidence="8" id="KW-0812">Transmembrane</keyword>
<dbReference type="Proteomes" id="UP000030856">
    <property type="component" value="Unassembled WGS sequence"/>
</dbReference>
<protein>
    <submittedName>
        <fullName evidence="9">Uncharacterized protein</fullName>
    </submittedName>
</protein>
<keyword evidence="6" id="KW-1278">Translocase</keyword>
<reference evidence="9 10" key="1">
    <citation type="journal article" date="2014" name="BMC Genomics">
        <title>The genome of the intracellular bacterium of the coastal bivalve, Solemya velum: a blueprint for thriving in and out of symbiosis.</title>
        <authorList>
            <person name="Dmytrenko O."/>
            <person name="Russell S.L."/>
            <person name="Loo W.T."/>
            <person name="Fontanez K.M."/>
            <person name="Liao L."/>
            <person name="Roeselers G."/>
            <person name="Sharma R."/>
            <person name="Stewart F.J."/>
            <person name="Newton I.L."/>
            <person name="Woyke T."/>
            <person name="Wu D."/>
            <person name="Lang J.M."/>
            <person name="Eisen J.A."/>
            <person name="Cavanaugh C.M."/>
        </authorList>
    </citation>
    <scope>NUCLEOTIDE SEQUENCE [LARGE SCALE GENOMIC DNA]</scope>
    <source>
        <strain evidence="9 10">WH</strain>
    </source>
</reference>
<evidence type="ECO:0000313" key="10">
    <source>
        <dbReference type="Proteomes" id="UP000030856"/>
    </source>
</evidence>
<dbReference type="STRING" id="2340.JV46_05280"/>
<feature type="transmembrane region" description="Helical" evidence="8">
    <location>
        <begin position="42"/>
        <end position="62"/>
    </location>
</feature>
<evidence type="ECO:0000256" key="1">
    <source>
        <dbReference type="ARBA" id="ARBA00004651"/>
    </source>
</evidence>
<name>A0A0B0HCD9_SOVGS</name>
<evidence type="ECO:0000256" key="6">
    <source>
        <dbReference type="ARBA" id="ARBA00022967"/>
    </source>
</evidence>
<dbReference type="RefSeq" id="WP_052132196.1">
    <property type="nucleotide sequence ID" value="NZ_JRAA01000002.1"/>
</dbReference>
<comment type="subcellular location">
    <subcellularLocation>
        <location evidence="1">Cell membrane</location>
        <topology evidence="1">Multi-pass membrane protein</topology>
    </subcellularLocation>
</comment>
<dbReference type="EMBL" id="JRAA01000002">
    <property type="protein sequence ID" value="KHF25111.1"/>
    <property type="molecule type" value="Genomic_DNA"/>
</dbReference>
<dbReference type="SUPFAM" id="SSF56784">
    <property type="entry name" value="HAD-like"/>
    <property type="match status" value="1"/>
</dbReference>
<keyword evidence="4" id="KW-0597">Phosphoprotein</keyword>
<dbReference type="GO" id="GO:0005886">
    <property type="term" value="C:plasma membrane"/>
    <property type="evidence" value="ECO:0007669"/>
    <property type="project" value="UniProtKB-SubCell"/>
</dbReference>
<keyword evidence="5" id="KW-0460">Magnesium</keyword>
<keyword evidence="8" id="KW-1133">Transmembrane helix</keyword>
<keyword evidence="2" id="KW-0813">Transport</keyword>
<feature type="transmembrane region" description="Helical" evidence="8">
    <location>
        <begin position="68"/>
        <end position="86"/>
    </location>
</feature>
<dbReference type="AlphaFoldDB" id="A0A0B0HCD9"/>
<dbReference type="PANTHER" id="PTHR43520:SF5">
    <property type="entry name" value="CATION-TRANSPORTING P-TYPE ATPASE-RELATED"/>
    <property type="match status" value="1"/>
</dbReference>
<dbReference type="InterPro" id="IPR036412">
    <property type="entry name" value="HAD-like_sf"/>
</dbReference>
<evidence type="ECO:0000313" key="9">
    <source>
        <dbReference type="EMBL" id="KHF25111.1"/>
    </source>
</evidence>
<accession>A0A0B0HCD9</accession>
<keyword evidence="7" id="KW-0406">Ion transport</keyword>
<dbReference type="PANTHER" id="PTHR43520">
    <property type="entry name" value="ATP7, ISOFORM B"/>
    <property type="match status" value="1"/>
</dbReference>
<keyword evidence="10" id="KW-1185">Reference proteome</keyword>
<keyword evidence="8" id="KW-0472">Membrane</keyword>
<dbReference type="eggNOG" id="COG2217">
    <property type="taxonomic scope" value="Bacteria"/>
</dbReference>
<organism evidence="9 10">
    <name type="scientific">Solemya velum gill symbiont</name>
    <dbReference type="NCBI Taxonomy" id="2340"/>
    <lineage>
        <taxon>Bacteria</taxon>
        <taxon>Pseudomonadati</taxon>
        <taxon>Pseudomonadota</taxon>
        <taxon>Gammaproteobacteria</taxon>
        <taxon>sulfur-oxidizing symbionts</taxon>
    </lineage>
</organism>
<dbReference type="InterPro" id="IPR023214">
    <property type="entry name" value="HAD_sf"/>
</dbReference>
<keyword evidence="3" id="KW-1003">Cell membrane</keyword>
<evidence type="ECO:0000256" key="7">
    <source>
        <dbReference type="ARBA" id="ARBA00023065"/>
    </source>
</evidence>
<evidence type="ECO:0000256" key="8">
    <source>
        <dbReference type="SAM" id="Phobius"/>
    </source>
</evidence>
<gene>
    <name evidence="9" type="ORF">JV46_05280</name>
</gene>
<dbReference type="GO" id="GO:0005507">
    <property type="term" value="F:copper ion binding"/>
    <property type="evidence" value="ECO:0007669"/>
    <property type="project" value="TreeGrafter"/>
</dbReference>
<dbReference type="Gene3D" id="3.40.50.1000">
    <property type="entry name" value="HAD superfamily/HAD-like"/>
    <property type="match status" value="1"/>
</dbReference>
<proteinExistence type="predicted"/>
<evidence type="ECO:0000256" key="4">
    <source>
        <dbReference type="ARBA" id="ARBA00022553"/>
    </source>
</evidence>
<evidence type="ECO:0000256" key="2">
    <source>
        <dbReference type="ARBA" id="ARBA00022448"/>
    </source>
</evidence>
<comment type="caution">
    <text evidence="9">The sequence shown here is derived from an EMBL/GenBank/DDBJ whole genome shotgun (WGS) entry which is preliminary data.</text>
</comment>
<dbReference type="GO" id="GO:0055070">
    <property type="term" value="P:copper ion homeostasis"/>
    <property type="evidence" value="ECO:0007669"/>
    <property type="project" value="TreeGrafter"/>
</dbReference>
<dbReference type="GO" id="GO:0043682">
    <property type="term" value="F:P-type divalent copper transporter activity"/>
    <property type="evidence" value="ECO:0007669"/>
    <property type="project" value="TreeGrafter"/>
</dbReference>
<evidence type="ECO:0000256" key="5">
    <source>
        <dbReference type="ARBA" id="ARBA00022842"/>
    </source>
</evidence>
<sequence length="93" mass="10089">MSLSFADATDLANNSSDFLLLNDEPEVLVKARRLAKRTHTNLMQNFAWAAGYNFIAVPFAAVGLIPPWGAAIGMSLSSLVVVVNALRLQRVDD</sequence>
<evidence type="ECO:0000256" key="3">
    <source>
        <dbReference type="ARBA" id="ARBA00022475"/>
    </source>
</evidence>